<evidence type="ECO:0000313" key="5">
    <source>
        <dbReference type="EMBL" id="KAL1494435.1"/>
    </source>
</evidence>
<accession>A0ABD1EIB3</accession>
<dbReference type="Proteomes" id="UP001566132">
    <property type="component" value="Unassembled WGS sequence"/>
</dbReference>
<keyword evidence="3" id="KW-0496">Mitochondrion</keyword>
<dbReference type="GO" id="GO:0005739">
    <property type="term" value="C:mitochondrion"/>
    <property type="evidence" value="ECO:0007669"/>
    <property type="project" value="UniProtKB-SubCell"/>
</dbReference>
<name>A0ABD1EIB3_HYPHA</name>
<sequence>MPESESRKTISKKIGGGPHGLGDPDDKSLRRVEIDVMIPKKMRDLARSEKCFKEVEAFTECCKSNHILMSIKCRNENSMLKQCLTKWYNDEEFQERCRNLYLEERSEFRRTGIPAKDREKRSTRVGSNM</sequence>
<proteinExistence type="inferred from homology"/>
<evidence type="ECO:0000256" key="4">
    <source>
        <dbReference type="SAM" id="MobiDB-lite"/>
    </source>
</evidence>
<evidence type="ECO:0000256" key="1">
    <source>
        <dbReference type="ARBA" id="ARBA00007347"/>
    </source>
</evidence>
<dbReference type="PANTHER" id="PTHR22977">
    <property type="entry name" value="COX ASSEMBLY MITOCHONDRIAL PROTEIN"/>
    <property type="match status" value="1"/>
</dbReference>
<dbReference type="EMBL" id="JBDJPC010000007">
    <property type="protein sequence ID" value="KAL1494435.1"/>
    <property type="molecule type" value="Genomic_DNA"/>
</dbReference>
<dbReference type="InterPro" id="IPR013892">
    <property type="entry name" value="Cyt_c_biogenesis_Cmc1-like"/>
</dbReference>
<organism evidence="5 6">
    <name type="scientific">Hypothenemus hampei</name>
    <name type="common">Coffee berry borer</name>
    <dbReference type="NCBI Taxonomy" id="57062"/>
    <lineage>
        <taxon>Eukaryota</taxon>
        <taxon>Metazoa</taxon>
        <taxon>Ecdysozoa</taxon>
        <taxon>Arthropoda</taxon>
        <taxon>Hexapoda</taxon>
        <taxon>Insecta</taxon>
        <taxon>Pterygota</taxon>
        <taxon>Neoptera</taxon>
        <taxon>Endopterygota</taxon>
        <taxon>Coleoptera</taxon>
        <taxon>Polyphaga</taxon>
        <taxon>Cucujiformia</taxon>
        <taxon>Curculionidae</taxon>
        <taxon>Scolytinae</taxon>
        <taxon>Hypothenemus</taxon>
    </lineage>
</organism>
<comment type="subcellular location">
    <subcellularLocation>
        <location evidence="3">Mitochondrion</location>
    </subcellularLocation>
</comment>
<dbReference type="Pfam" id="PF08583">
    <property type="entry name" value="Cmc1"/>
    <property type="match status" value="1"/>
</dbReference>
<reference evidence="5 6" key="1">
    <citation type="submission" date="2024-05" db="EMBL/GenBank/DDBJ databases">
        <title>Genetic variation in Jamaican populations of the coffee berry borer (Hypothenemus hampei).</title>
        <authorList>
            <person name="Errbii M."/>
            <person name="Myrie A."/>
        </authorList>
    </citation>
    <scope>NUCLEOTIDE SEQUENCE [LARGE SCALE GENOMIC DNA]</scope>
    <source>
        <strain evidence="5">JA-Hopewell-2020-01-JO</strain>
        <tissue evidence="5">Whole body</tissue>
    </source>
</reference>
<keyword evidence="2" id="KW-1015">Disulfide bond</keyword>
<protein>
    <recommendedName>
        <fullName evidence="3">COX assembly mitochondrial protein</fullName>
    </recommendedName>
</protein>
<dbReference type="PANTHER" id="PTHR22977:SF5">
    <property type="entry name" value="COX ASSEMBLY MITOCHONDRIAL PROTEIN HOMOLOG"/>
    <property type="match status" value="1"/>
</dbReference>
<evidence type="ECO:0000256" key="2">
    <source>
        <dbReference type="ARBA" id="ARBA00023157"/>
    </source>
</evidence>
<comment type="similarity">
    <text evidence="1 3">Belongs to the CMC family.</text>
</comment>
<gene>
    <name evidence="5" type="ORF">ABEB36_010034</name>
</gene>
<comment type="caution">
    <text evidence="5">The sequence shown here is derived from an EMBL/GenBank/DDBJ whole genome shotgun (WGS) entry which is preliminary data.</text>
</comment>
<evidence type="ECO:0000256" key="3">
    <source>
        <dbReference type="RuleBase" id="RU364104"/>
    </source>
</evidence>
<dbReference type="PROSITE" id="PS51808">
    <property type="entry name" value="CHCH"/>
    <property type="match status" value="1"/>
</dbReference>
<dbReference type="AlphaFoldDB" id="A0ABD1EIB3"/>
<keyword evidence="6" id="KW-1185">Reference proteome</keyword>
<feature type="region of interest" description="Disordered" evidence="4">
    <location>
        <begin position="1"/>
        <end position="28"/>
    </location>
</feature>
<evidence type="ECO:0000313" key="6">
    <source>
        <dbReference type="Proteomes" id="UP001566132"/>
    </source>
</evidence>